<gene>
    <name evidence="3" type="ORF">EMPS_10844</name>
</gene>
<keyword evidence="4" id="KW-1185">Reference proteome</keyword>
<evidence type="ECO:0000256" key="2">
    <source>
        <dbReference type="SAM" id="Phobius"/>
    </source>
</evidence>
<organism evidence="3 4">
    <name type="scientific">Entomortierella parvispora</name>
    <dbReference type="NCBI Taxonomy" id="205924"/>
    <lineage>
        <taxon>Eukaryota</taxon>
        <taxon>Fungi</taxon>
        <taxon>Fungi incertae sedis</taxon>
        <taxon>Mucoromycota</taxon>
        <taxon>Mortierellomycotina</taxon>
        <taxon>Mortierellomycetes</taxon>
        <taxon>Mortierellales</taxon>
        <taxon>Mortierellaceae</taxon>
        <taxon>Entomortierella</taxon>
    </lineage>
</organism>
<dbReference type="Proteomes" id="UP000827284">
    <property type="component" value="Unassembled WGS sequence"/>
</dbReference>
<reference evidence="3" key="1">
    <citation type="submission" date="2021-11" db="EMBL/GenBank/DDBJ databases">
        <authorList>
            <person name="Herlambang A."/>
            <person name="Guo Y."/>
            <person name="Takashima Y."/>
            <person name="Nishizawa T."/>
        </authorList>
    </citation>
    <scope>NUCLEOTIDE SEQUENCE</scope>
    <source>
        <strain evidence="3">E1425</strain>
    </source>
</reference>
<accession>A0A9P3HKY4</accession>
<protein>
    <recommendedName>
        <fullName evidence="5">MARVEL domain-containing protein</fullName>
    </recommendedName>
</protein>
<feature type="transmembrane region" description="Helical" evidence="2">
    <location>
        <begin position="131"/>
        <end position="158"/>
    </location>
</feature>
<feature type="transmembrane region" description="Helical" evidence="2">
    <location>
        <begin position="47"/>
        <end position="67"/>
    </location>
</feature>
<name>A0A9P3HKY4_9FUNG</name>
<feature type="transmembrane region" description="Helical" evidence="2">
    <location>
        <begin position="79"/>
        <end position="100"/>
    </location>
</feature>
<evidence type="ECO:0000256" key="1">
    <source>
        <dbReference type="SAM" id="MobiDB-lite"/>
    </source>
</evidence>
<feature type="region of interest" description="Disordered" evidence="1">
    <location>
        <begin position="169"/>
        <end position="290"/>
    </location>
</feature>
<reference evidence="3" key="2">
    <citation type="journal article" date="2022" name="Microbiol. Resour. Announc.">
        <title>Whole-Genome Sequence of Entomortierella parvispora E1425, a Mucoromycotan Fungus Associated with Burkholderiaceae-Related Endosymbiotic Bacteria.</title>
        <authorList>
            <person name="Herlambang A."/>
            <person name="Guo Y."/>
            <person name="Takashima Y."/>
            <person name="Narisawa K."/>
            <person name="Ohta H."/>
            <person name="Nishizawa T."/>
        </authorList>
    </citation>
    <scope>NUCLEOTIDE SEQUENCE</scope>
    <source>
        <strain evidence="3">E1425</strain>
    </source>
</reference>
<evidence type="ECO:0008006" key="5">
    <source>
        <dbReference type="Google" id="ProtNLM"/>
    </source>
</evidence>
<dbReference type="EMBL" id="BQFW01000015">
    <property type="protein sequence ID" value="GJJ78485.1"/>
    <property type="molecule type" value="Genomic_DNA"/>
</dbReference>
<evidence type="ECO:0000313" key="4">
    <source>
        <dbReference type="Proteomes" id="UP000827284"/>
    </source>
</evidence>
<feature type="transmembrane region" description="Helical" evidence="2">
    <location>
        <begin position="12"/>
        <end position="35"/>
    </location>
</feature>
<feature type="compositionally biased region" description="Low complexity" evidence="1">
    <location>
        <begin position="252"/>
        <end position="290"/>
    </location>
</feature>
<feature type="compositionally biased region" description="Basic and acidic residues" evidence="1">
    <location>
        <begin position="210"/>
        <end position="235"/>
    </location>
</feature>
<keyword evidence="2" id="KW-0812">Transmembrane</keyword>
<comment type="caution">
    <text evidence="3">The sequence shown here is derived from an EMBL/GenBank/DDBJ whole genome shotgun (WGS) entry which is preliminary data.</text>
</comment>
<dbReference type="OrthoDB" id="2437165at2759"/>
<keyword evidence="2" id="KW-1133">Transmembrane helix</keyword>
<keyword evidence="2" id="KW-0472">Membrane</keyword>
<evidence type="ECO:0000313" key="3">
    <source>
        <dbReference type="EMBL" id="GJJ78485.1"/>
    </source>
</evidence>
<proteinExistence type="predicted"/>
<dbReference type="AlphaFoldDB" id="A0A9P3HKY4"/>
<sequence length="290" mass="32569">MQLSPTSISLFVVQILTFFAVLIVAICCGLYVSAYPHSPEAGSLSPIALGTFAFSIISLLMTIFLALRHKSGKTVRTIIESAWVLFATALWALAGVGAIIRPPNNMSHISCKVLPSGKDTDDKNYTRACQAMFASTAFCLVSALLFGAMAVLLMVFSVRRSVQDRKKRGKQVGGTYALSMTPSQYRRAEEDSEEGKNLKGAGEHEEEEEPKPYKDAKEDEEKQQQHEERFSDRVYQDPVISPMPTSLPASYQIQQQQQQQQHHLYLQQQQQQQQQMQQQQQWAQQPAYGY</sequence>
<feature type="compositionally biased region" description="Basic and acidic residues" evidence="1">
    <location>
        <begin position="186"/>
        <end position="203"/>
    </location>
</feature>